<name>A0A0V1EAI2_TRIPS</name>
<reference evidence="1 2" key="1">
    <citation type="submission" date="2015-01" db="EMBL/GenBank/DDBJ databases">
        <title>Evolution of Trichinella species and genotypes.</title>
        <authorList>
            <person name="Korhonen P.K."/>
            <person name="Edoardo P."/>
            <person name="Giuseppe L.R."/>
            <person name="Gasser R.B."/>
        </authorList>
    </citation>
    <scope>NUCLEOTIDE SEQUENCE [LARGE SCALE GENOMIC DNA]</scope>
    <source>
        <strain evidence="1">ISS13</strain>
    </source>
</reference>
<dbReference type="Proteomes" id="UP000054632">
    <property type="component" value="Unassembled WGS sequence"/>
</dbReference>
<evidence type="ECO:0000313" key="1">
    <source>
        <dbReference type="EMBL" id="KRY70841.1"/>
    </source>
</evidence>
<comment type="caution">
    <text evidence="1">The sequence shown here is derived from an EMBL/GenBank/DDBJ whole genome shotgun (WGS) entry which is preliminary data.</text>
</comment>
<accession>A0A0V1EAI2</accession>
<organism evidence="1 2">
    <name type="scientific">Trichinella pseudospiralis</name>
    <name type="common">Parasitic roundworm</name>
    <dbReference type="NCBI Taxonomy" id="6337"/>
    <lineage>
        <taxon>Eukaryota</taxon>
        <taxon>Metazoa</taxon>
        <taxon>Ecdysozoa</taxon>
        <taxon>Nematoda</taxon>
        <taxon>Enoplea</taxon>
        <taxon>Dorylaimia</taxon>
        <taxon>Trichinellida</taxon>
        <taxon>Trichinellidae</taxon>
        <taxon>Trichinella</taxon>
    </lineage>
</organism>
<dbReference type="EMBL" id="JYDR01000066">
    <property type="protein sequence ID" value="KRY70841.1"/>
    <property type="molecule type" value="Genomic_DNA"/>
</dbReference>
<proteinExistence type="predicted"/>
<protein>
    <submittedName>
        <fullName evidence="1">Uncharacterized protein</fullName>
    </submittedName>
</protein>
<gene>
    <name evidence="1" type="ORF">T4A_4452</name>
</gene>
<evidence type="ECO:0000313" key="2">
    <source>
        <dbReference type="Proteomes" id="UP000054632"/>
    </source>
</evidence>
<sequence>MQLYQFSLYQSSRLAARCATFHGLNIFNYVNCYFAADLISCPYSPVQYFSKNYLVLLEETINKAEIPGRSILKTQPHNRNFKHIQNNRNQLGILVVAPITLCSCRQKEMDNSQMAHQC</sequence>
<dbReference type="AlphaFoldDB" id="A0A0V1EAI2"/>